<feature type="compositionally biased region" description="Polar residues" evidence="1">
    <location>
        <begin position="78"/>
        <end position="87"/>
    </location>
</feature>
<sequence length="173" mass="19864">MESPISAAMPIAFPRAVLLCLQTRPRPPLLPLRRCRQPRSRRRLSPLPIATIIQGHRFCKSTPERPSRHCPVRHKQQLRTAQPSRPLSYTHRDAATPRPPLCRPAHRRGSHPRLSLRSKPCPASINSRRSLKDSPPPHHEVAPQSQPPSRAFLSKMEEEKETEVRHEKKKTEK</sequence>
<feature type="compositionally biased region" description="Basic and acidic residues" evidence="1">
    <location>
        <begin position="130"/>
        <end position="141"/>
    </location>
</feature>
<evidence type="ECO:0000313" key="2">
    <source>
        <dbReference type="EMBL" id="KAK9951453.1"/>
    </source>
</evidence>
<evidence type="ECO:0000313" key="3">
    <source>
        <dbReference type="Proteomes" id="UP001457282"/>
    </source>
</evidence>
<comment type="caution">
    <text evidence="2">The sequence shown here is derived from an EMBL/GenBank/DDBJ whole genome shotgun (WGS) entry which is preliminary data.</text>
</comment>
<feature type="compositionally biased region" description="Basic residues" evidence="1">
    <location>
        <begin position="68"/>
        <end position="77"/>
    </location>
</feature>
<feature type="region of interest" description="Disordered" evidence="1">
    <location>
        <begin position="60"/>
        <end position="173"/>
    </location>
</feature>
<evidence type="ECO:0000256" key="1">
    <source>
        <dbReference type="SAM" id="MobiDB-lite"/>
    </source>
</evidence>
<keyword evidence="3" id="KW-1185">Reference proteome</keyword>
<feature type="compositionally biased region" description="Basic and acidic residues" evidence="1">
    <location>
        <begin position="155"/>
        <end position="173"/>
    </location>
</feature>
<protein>
    <submittedName>
        <fullName evidence="2">Uncharacterized protein</fullName>
    </submittedName>
</protein>
<name>A0AAW1YRY3_RUBAR</name>
<feature type="compositionally biased region" description="Basic residues" evidence="1">
    <location>
        <begin position="104"/>
        <end position="116"/>
    </location>
</feature>
<accession>A0AAW1YRY3</accession>
<dbReference type="AlphaFoldDB" id="A0AAW1YRY3"/>
<dbReference type="Proteomes" id="UP001457282">
    <property type="component" value="Unassembled WGS sequence"/>
</dbReference>
<gene>
    <name evidence="2" type="ORF">M0R45_006894</name>
</gene>
<proteinExistence type="predicted"/>
<organism evidence="2 3">
    <name type="scientific">Rubus argutus</name>
    <name type="common">Southern blackberry</name>
    <dbReference type="NCBI Taxonomy" id="59490"/>
    <lineage>
        <taxon>Eukaryota</taxon>
        <taxon>Viridiplantae</taxon>
        <taxon>Streptophyta</taxon>
        <taxon>Embryophyta</taxon>
        <taxon>Tracheophyta</taxon>
        <taxon>Spermatophyta</taxon>
        <taxon>Magnoliopsida</taxon>
        <taxon>eudicotyledons</taxon>
        <taxon>Gunneridae</taxon>
        <taxon>Pentapetalae</taxon>
        <taxon>rosids</taxon>
        <taxon>fabids</taxon>
        <taxon>Rosales</taxon>
        <taxon>Rosaceae</taxon>
        <taxon>Rosoideae</taxon>
        <taxon>Rosoideae incertae sedis</taxon>
        <taxon>Rubus</taxon>
    </lineage>
</organism>
<reference evidence="2 3" key="1">
    <citation type="journal article" date="2023" name="G3 (Bethesda)">
        <title>A chromosome-length genome assembly and annotation of blackberry (Rubus argutus, cv. 'Hillquist').</title>
        <authorList>
            <person name="Bruna T."/>
            <person name="Aryal R."/>
            <person name="Dudchenko O."/>
            <person name="Sargent D.J."/>
            <person name="Mead D."/>
            <person name="Buti M."/>
            <person name="Cavallini A."/>
            <person name="Hytonen T."/>
            <person name="Andres J."/>
            <person name="Pham M."/>
            <person name="Weisz D."/>
            <person name="Mascagni F."/>
            <person name="Usai G."/>
            <person name="Natali L."/>
            <person name="Bassil N."/>
            <person name="Fernandez G.E."/>
            <person name="Lomsadze A."/>
            <person name="Armour M."/>
            <person name="Olukolu B."/>
            <person name="Poorten T."/>
            <person name="Britton C."/>
            <person name="Davik J."/>
            <person name="Ashrafi H."/>
            <person name="Aiden E.L."/>
            <person name="Borodovsky M."/>
            <person name="Worthington M."/>
        </authorList>
    </citation>
    <scope>NUCLEOTIDE SEQUENCE [LARGE SCALE GENOMIC DNA]</scope>
    <source>
        <strain evidence="2">PI 553951</strain>
    </source>
</reference>
<dbReference type="EMBL" id="JBEDUW010000001">
    <property type="protein sequence ID" value="KAK9951453.1"/>
    <property type="molecule type" value="Genomic_DNA"/>
</dbReference>